<accession>A0A8D9CB68</accession>
<feature type="region of interest" description="Disordered" evidence="1">
    <location>
        <begin position="53"/>
        <end position="73"/>
    </location>
</feature>
<protein>
    <submittedName>
        <fullName evidence="3">Virion structural protein</fullName>
    </submittedName>
</protein>
<dbReference type="EMBL" id="OU342829">
    <property type="protein sequence ID" value="CAG7580011.1"/>
    <property type="molecule type" value="Genomic_DNA"/>
</dbReference>
<proteinExistence type="predicted"/>
<evidence type="ECO:0000256" key="1">
    <source>
        <dbReference type="SAM" id="MobiDB-lite"/>
    </source>
</evidence>
<dbReference type="Pfam" id="PF13884">
    <property type="entry name" value="Peptidase_S74"/>
    <property type="match status" value="1"/>
</dbReference>
<name>A0A8D9CB68_9VIRU</name>
<sequence length="424" mass="43908">MALTIYTIEEIVGPGGILSDNTEGDITAQNMRDSIWSLYNDITTATGPAGAVGPTGAGIQGPTGPSGVTGPAGATGAVGATGAGIQGPTGAAGLDGVNGATGAAGATGPAGADGSGGGTASGSDGDIQYGIGGTFSSDPLFNYDETLKQLIIVGGNDNPVLGVGTSSPQLTAHIVSGTTSPGIYDGLLVETLDLFSGANLSLKDPSTSSFMGIQGRANEMSFYTQNSERMRLDNIGQFGIGTTNPDHLLDVRRSSSSVSGNVAQIRNTFTSFLSKGQQINVLNLRLDFTFSEGADIKFAQFKRGGSVIGYINVQTSSSVNYNTTSDRRLKENIIDSPKSSIDKLLSTRVVEYNRIGDTRKEVGLIAQEFIDVYPMAVSKPSSDDGIGDLGDTPWGIDYSKIVPLLIQTVQDQQKQIDELKSLIK</sequence>
<evidence type="ECO:0000313" key="3">
    <source>
        <dbReference type="EMBL" id="CAG7580011.1"/>
    </source>
</evidence>
<gene>
    <name evidence="3" type="ORF">SLAVMIC_00204</name>
</gene>
<evidence type="ECO:0000259" key="2">
    <source>
        <dbReference type="PROSITE" id="PS51688"/>
    </source>
</evidence>
<dbReference type="PROSITE" id="PS51688">
    <property type="entry name" value="ICA"/>
    <property type="match status" value="1"/>
</dbReference>
<feature type="domain" description="Peptidase S74" evidence="2">
    <location>
        <begin position="325"/>
        <end position="423"/>
    </location>
</feature>
<dbReference type="InterPro" id="IPR030392">
    <property type="entry name" value="S74_ICA"/>
</dbReference>
<organism evidence="3">
    <name type="scientific">uncultured marine phage</name>
    <dbReference type="NCBI Taxonomy" id="707152"/>
    <lineage>
        <taxon>Viruses</taxon>
        <taxon>environmental samples</taxon>
    </lineage>
</organism>
<reference evidence="3" key="1">
    <citation type="submission" date="2021-06" db="EMBL/GenBank/DDBJ databases">
        <authorList>
            <person name="Gannon L."/>
            <person name="Redgwell R T."/>
            <person name="Michniewski S."/>
            <person name="Harrison D C."/>
            <person name="Millard A."/>
        </authorList>
    </citation>
    <scope>NUCLEOTIDE SEQUENCE</scope>
</reference>
<feature type="compositionally biased region" description="Low complexity" evidence="1">
    <location>
        <begin position="62"/>
        <end position="73"/>
    </location>
</feature>